<keyword evidence="2" id="KW-1185">Reference proteome</keyword>
<name>A0A371HFE3_MUCPR</name>
<dbReference type="AlphaFoldDB" id="A0A371HFE3"/>
<feature type="non-terminal residue" evidence="1">
    <location>
        <position position="1"/>
    </location>
</feature>
<evidence type="ECO:0000313" key="1">
    <source>
        <dbReference type="EMBL" id="RDY01424.1"/>
    </source>
</evidence>
<protein>
    <submittedName>
        <fullName evidence="1">Uncharacterized protein</fullName>
    </submittedName>
</protein>
<comment type="caution">
    <text evidence="1">The sequence shown here is derived from an EMBL/GenBank/DDBJ whole genome shotgun (WGS) entry which is preliminary data.</text>
</comment>
<accession>A0A371HFE3</accession>
<dbReference type="Proteomes" id="UP000257109">
    <property type="component" value="Unassembled WGS sequence"/>
</dbReference>
<gene>
    <name evidence="1" type="ORF">CR513_15252</name>
</gene>
<reference evidence="1" key="1">
    <citation type="submission" date="2018-05" db="EMBL/GenBank/DDBJ databases">
        <title>Draft genome of Mucuna pruriens seed.</title>
        <authorList>
            <person name="Nnadi N.E."/>
            <person name="Vos R."/>
            <person name="Hasami M.H."/>
            <person name="Devisetty U.K."/>
            <person name="Aguiy J.C."/>
        </authorList>
    </citation>
    <scope>NUCLEOTIDE SEQUENCE [LARGE SCALE GENOMIC DNA]</scope>
    <source>
        <strain evidence="1">JCA_2017</strain>
    </source>
</reference>
<organism evidence="1 2">
    <name type="scientific">Mucuna pruriens</name>
    <name type="common">Velvet bean</name>
    <name type="synonym">Dolichos pruriens</name>
    <dbReference type="NCBI Taxonomy" id="157652"/>
    <lineage>
        <taxon>Eukaryota</taxon>
        <taxon>Viridiplantae</taxon>
        <taxon>Streptophyta</taxon>
        <taxon>Embryophyta</taxon>
        <taxon>Tracheophyta</taxon>
        <taxon>Spermatophyta</taxon>
        <taxon>Magnoliopsida</taxon>
        <taxon>eudicotyledons</taxon>
        <taxon>Gunneridae</taxon>
        <taxon>Pentapetalae</taxon>
        <taxon>rosids</taxon>
        <taxon>fabids</taxon>
        <taxon>Fabales</taxon>
        <taxon>Fabaceae</taxon>
        <taxon>Papilionoideae</taxon>
        <taxon>50 kb inversion clade</taxon>
        <taxon>NPAAA clade</taxon>
        <taxon>indigoferoid/millettioid clade</taxon>
        <taxon>Phaseoleae</taxon>
        <taxon>Mucuna</taxon>
    </lineage>
</organism>
<proteinExistence type="predicted"/>
<evidence type="ECO:0000313" key="2">
    <source>
        <dbReference type="Proteomes" id="UP000257109"/>
    </source>
</evidence>
<dbReference type="EMBL" id="QJKJ01002773">
    <property type="protein sequence ID" value="RDY01424.1"/>
    <property type="molecule type" value="Genomic_DNA"/>
</dbReference>
<sequence>MSTIECYKDATSYHQPYFGFLKKKLPRVLRYLKRTTNIGMLYENFMTINDMATMITIGNVFE</sequence>